<sequence>MNIGIIKYRKYEERVLMDSSFSIDGLFRIILEDGDFEWFHVVDREGKVLISTTSFDLDSGAILIRIPKIRRDEEILGTDYNAYRDPPYIHKTKVTWIVEGYVCGRKKDAHGYAEWHKRRSRQLIEKTIK</sequence>
<keyword evidence="2" id="KW-1185">Reference proteome</keyword>
<dbReference type="EMBL" id="OCMT01000003">
    <property type="protein sequence ID" value="SOD17765.1"/>
    <property type="molecule type" value="Genomic_DNA"/>
</dbReference>
<reference evidence="2" key="1">
    <citation type="submission" date="2017-09" db="EMBL/GenBank/DDBJ databases">
        <authorList>
            <person name="Varghese N."/>
            <person name="Submissions S."/>
        </authorList>
    </citation>
    <scope>NUCLEOTIDE SEQUENCE [LARGE SCALE GENOMIC DNA]</scope>
    <source>
        <strain evidence="2">CGMCC 1.12803</strain>
    </source>
</reference>
<dbReference type="Proteomes" id="UP000219281">
    <property type="component" value="Unassembled WGS sequence"/>
</dbReference>
<dbReference type="AlphaFoldDB" id="A0A286A7B5"/>
<accession>A0A286A7B5</accession>
<name>A0A286A7B5_9SPHI</name>
<evidence type="ECO:0000313" key="1">
    <source>
        <dbReference type="EMBL" id="SOD17765.1"/>
    </source>
</evidence>
<dbReference type="RefSeq" id="WP_097132520.1">
    <property type="nucleotide sequence ID" value="NZ_OCMT01000003.1"/>
</dbReference>
<dbReference type="OrthoDB" id="1352506at2"/>
<protein>
    <submittedName>
        <fullName evidence="1">Uncharacterized protein</fullName>
    </submittedName>
</protein>
<gene>
    <name evidence="1" type="ORF">SAMN06297358_2676</name>
</gene>
<proteinExistence type="predicted"/>
<evidence type="ECO:0000313" key="2">
    <source>
        <dbReference type="Proteomes" id="UP000219281"/>
    </source>
</evidence>
<organism evidence="1 2">
    <name type="scientific">Pedobacter xixiisoli</name>
    <dbReference type="NCBI Taxonomy" id="1476464"/>
    <lineage>
        <taxon>Bacteria</taxon>
        <taxon>Pseudomonadati</taxon>
        <taxon>Bacteroidota</taxon>
        <taxon>Sphingobacteriia</taxon>
        <taxon>Sphingobacteriales</taxon>
        <taxon>Sphingobacteriaceae</taxon>
        <taxon>Pedobacter</taxon>
    </lineage>
</organism>